<dbReference type="AlphaFoldDB" id="A0A1U7NW28"/>
<sequence>MGAVSLSNAGHENSGSHKKRRCRSVRPALSVPQLSGAG</sequence>
<feature type="compositionally biased region" description="Polar residues" evidence="1">
    <location>
        <begin position="1"/>
        <end position="13"/>
    </location>
</feature>
<reference evidence="2 3" key="1">
    <citation type="submission" date="2017-01" db="EMBL/GenBank/DDBJ databases">
        <title>Genome Analysis of Deinococcus marmoris KOPRI26562.</title>
        <authorList>
            <person name="Kim J.H."/>
            <person name="Oh H.-M."/>
        </authorList>
    </citation>
    <scope>NUCLEOTIDE SEQUENCE [LARGE SCALE GENOMIC DNA]</scope>
    <source>
        <strain evidence="2 3">KOPRI26562</strain>
    </source>
</reference>
<gene>
    <name evidence="2" type="ORF">BOO71_0010189</name>
</gene>
<dbReference type="Proteomes" id="UP000186607">
    <property type="component" value="Unassembled WGS sequence"/>
</dbReference>
<comment type="caution">
    <text evidence="2">The sequence shown here is derived from an EMBL/GenBank/DDBJ whole genome shotgun (WGS) entry which is preliminary data.</text>
</comment>
<organism evidence="2 3">
    <name type="scientific">Deinococcus marmoris</name>
    <dbReference type="NCBI Taxonomy" id="249408"/>
    <lineage>
        <taxon>Bacteria</taxon>
        <taxon>Thermotogati</taxon>
        <taxon>Deinococcota</taxon>
        <taxon>Deinococci</taxon>
        <taxon>Deinococcales</taxon>
        <taxon>Deinococcaceae</taxon>
        <taxon>Deinococcus</taxon>
    </lineage>
</organism>
<evidence type="ECO:0000313" key="2">
    <source>
        <dbReference type="EMBL" id="OLV17125.1"/>
    </source>
</evidence>
<feature type="region of interest" description="Disordered" evidence="1">
    <location>
        <begin position="1"/>
        <end position="38"/>
    </location>
</feature>
<dbReference type="EMBL" id="MSTI01000115">
    <property type="protein sequence ID" value="OLV17125.1"/>
    <property type="molecule type" value="Genomic_DNA"/>
</dbReference>
<proteinExistence type="predicted"/>
<name>A0A1U7NW28_9DEIO</name>
<keyword evidence="3" id="KW-1185">Reference proteome</keyword>
<evidence type="ECO:0000256" key="1">
    <source>
        <dbReference type="SAM" id="MobiDB-lite"/>
    </source>
</evidence>
<accession>A0A1U7NW28</accession>
<protein>
    <submittedName>
        <fullName evidence="2">Uncharacterized protein</fullName>
    </submittedName>
</protein>
<evidence type="ECO:0000313" key="3">
    <source>
        <dbReference type="Proteomes" id="UP000186607"/>
    </source>
</evidence>